<dbReference type="EMBL" id="JBBBDM010000001">
    <property type="protein sequence ID" value="MEI5685783.1"/>
    <property type="molecule type" value="Genomic_DNA"/>
</dbReference>
<evidence type="ECO:0000256" key="6">
    <source>
        <dbReference type="ARBA" id="ARBA00022519"/>
    </source>
</evidence>
<protein>
    <recommendedName>
        <fullName evidence="3">Biopolymer transport protein ExbB</fullName>
    </recommendedName>
</protein>
<evidence type="ECO:0000256" key="2">
    <source>
        <dbReference type="ARBA" id="ARBA00011471"/>
    </source>
</evidence>
<comment type="similarity">
    <text evidence="12">Belongs to the exbB/tolQ family.</text>
</comment>
<feature type="transmembrane region" description="Helical" evidence="14">
    <location>
        <begin position="135"/>
        <end position="162"/>
    </location>
</feature>
<evidence type="ECO:0000256" key="7">
    <source>
        <dbReference type="ARBA" id="ARBA00022692"/>
    </source>
</evidence>
<feature type="transmembrane region" description="Helical" evidence="14">
    <location>
        <begin position="182"/>
        <end position="203"/>
    </location>
</feature>
<evidence type="ECO:0000256" key="10">
    <source>
        <dbReference type="ARBA" id="ARBA00023136"/>
    </source>
</evidence>
<evidence type="ECO:0000256" key="11">
    <source>
        <dbReference type="ARBA" id="ARBA00024816"/>
    </source>
</evidence>
<keyword evidence="7 14" id="KW-0812">Transmembrane</keyword>
<keyword evidence="4 12" id="KW-0813">Transport</keyword>
<evidence type="ECO:0000256" key="3">
    <source>
        <dbReference type="ARBA" id="ARBA00022093"/>
    </source>
</evidence>
<evidence type="ECO:0000313" key="17">
    <source>
        <dbReference type="Proteomes" id="UP001367771"/>
    </source>
</evidence>
<dbReference type="InterPro" id="IPR050790">
    <property type="entry name" value="ExbB/TolQ_transport"/>
</dbReference>
<feature type="transmembrane region" description="Helical" evidence="14">
    <location>
        <begin position="30"/>
        <end position="50"/>
    </location>
</feature>
<comment type="subcellular location">
    <subcellularLocation>
        <location evidence="1">Cell inner membrane</location>
        <topology evidence="1">Multi-pass membrane protein</topology>
    </subcellularLocation>
    <subcellularLocation>
        <location evidence="12">Membrane</location>
        <topology evidence="12">Multi-pass membrane protein</topology>
    </subcellularLocation>
</comment>
<evidence type="ECO:0000256" key="5">
    <source>
        <dbReference type="ARBA" id="ARBA00022475"/>
    </source>
</evidence>
<proteinExistence type="inferred from homology"/>
<feature type="domain" description="MotA/TolQ/ExbB proton channel" evidence="15">
    <location>
        <begin position="87"/>
        <end position="213"/>
    </location>
</feature>
<evidence type="ECO:0000313" key="16">
    <source>
        <dbReference type="EMBL" id="MEI5685783.1"/>
    </source>
</evidence>
<comment type="caution">
    <text evidence="16">The sequence shown here is derived from an EMBL/GenBank/DDBJ whole genome shotgun (WGS) entry which is preliminary data.</text>
</comment>
<evidence type="ECO:0000256" key="13">
    <source>
        <dbReference type="SAM" id="MobiDB-lite"/>
    </source>
</evidence>
<keyword evidence="6" id="KW-0997">Cell inner membrane</keyword>
<organism evidence="16 17">
    <name type="scientific">Sphingomonas kyungheensis</name>
    <dbReference type="NCBI Taxonomy" id="1069987"/>
    <lineage>
        <taxon>Bacteria</taxon>
        <taxon>Pseudomonadati</taxon>
        <taxon>Pseudomonadota</taxon>
        <taxon>Alphaproteobacteria</taxon>
        <taxon>Sphingomonadales</taxon>
        <taxon>Sphingomonadaceae</taxon>
        <taxon>Sphingomonas</taxon>
    </lineage>
</organism>
<reference evidence="16 17" key="1">
    <citation type="journal article" date="2013" name="Int. J. Syst. Evol. Microbiol.">
        <title>Sphingomonas kyungheensis sp. nov., a bacterium with ginsenoside-converting activity isolated from soil of a ginseng field.</title>
        <authorList>
            <person name="Son H.M."/>
            <person name="Yang J.E."/>
            <person name="Park Y."/>
            <person name="Han C.K."/>
            <person name="Kim S.G."/>
            <person name="Kook M."/>
            <person name="Yi T.H."/>
        </authorList>
    </citation>
    <scope>NUCLEOTIDE SEQUENCE [LARGE SCALE GENOMIC DNA]</scope>
    <source>
        <strain evidence="16 17">LMG 26582</strain>
    </source>
</reference>
<dbReference type="InterPro" id="IPR002898">
    <property type="entry name" value="MotA_ExbB_proton_chnl"/>
</dbReference>
<dbReference type="Proteomes" id="UP001367771">
    <property type="component" value="Unassembled WGS sequence"/>
</dbReference>
<evidence type="ECO:0000256" key="14">
    <source>
        <dbReference type="SAM" id="Phobius"/>
    </source>
</evidence>
<evidence type="ECO:0000256" key="8">
    <source>
        <dbReference type="ARBA" id="ARBA00022927"/>
    </source>
</evidence>
<dbReference type="PANTHER" id="PTHR30625">
    <property type="entry name" value="PROTEIN TOLQ"/>
    <property type="match status" value="1"/>
</dbReference>
<accession>A0ABU8GY43</accession>
<evidence type="ECO:0000256" key="12">
    <source>
        <dbReference type="RuleBase" id="RU004057"/>
    </source>
</evidence>
<name>A0ABU8GY43_9SPHN</name>
<dbReference type="RefSeq" id="WP_037535818.1">
    <property type="nucleotide sequence ID" value="NZ_JBBBDM010000001.1"/>
</dbReference>
<keyword evidence="5" id="KW-1003">Cell membrane</keyword>
<gene>
    <name evidence="16" type="ORF">V8201_01690</name>
</gene>
<feature type="compositionally biased region" description="Low complexity" evidence="13">
    <location>
        <begin position="239"/>
        <end position="255"/>
    </location>
</feature>
<keyword evidence="17" id="KW-1185">Reference proteome</keyword>
<comment type="function">
    <text evidence="11">Involved in the TonB-dependent energy-dependent transport of various receptor-bound substrates. Protects ExbD from proteolytic degradation and functionally stabilizes TonB.</text>
</comment>
<evidence type="ECO:0000256" key="1">
    <source>
        <dbReference type="ARBA" id="ARBA00004429"/>
    </source>
</evidence>
<evidence type="ECO:0000259" key="15">
    <source>
        <dbReference type="Pfam" id="PF01618"/>
    </source>
</evidence>
<keyword evidence="9 14" id="KW-1133">Transmembrane helix</keyword>
<sequence length="264" mass="27411">MLTTILAAGGTAAAENQFGLQAALKEGGLISQSVFTILVIMSIVSFYILFSKLFEQQKIINQAKRVRQGFWNSANLREGAAKLEKNSAYKQLVDDGLQAQDQHAKLTDPVEAHDWLHGSLARSEAAINSKLGGGLAFLATVGATAPFIGLFGTVVGIYRALIKIGASGDPSIDKVAGPVGEALIMTALGLVVAVPAVLAYNWLQRRNKSIAEDLSAFSNDVLGFLASNGAVKPTLGNAPAAKAPVKPAAATTTAGQAGGVQSRP</sequence>
<feature type="region of interest" description="Disordered" evidence="13">
    <location>
        <begin position="239"/>
        <end position="264"/>
    </location>
</feature>
<comment type="subunit">
    <text evidence="2">The accessory proteins ExbB and ExbD seem to form a complex with TonB.</text>
</comment>
<keyword evidence="10 14" id="KW-0472">Membrane</keyword>
<dbReference type="PANTHER" id="PTHR30625:SF14">
    <property type="entry name" value="BIOPOLYMER TRANSPORT PROTEIN EXBB"/>
    <property type="match status" value="1"/>
</dbReference>
<dbReference type="Pfam" id="PF01618">
    <property type="entry name" value="MotA_ExbB"/>
    <property type="match status" value="1"/>
</dbReference>
<evidence type="ECO:0000256" key="4">
    <source>
        <dbReference type="ARBA" id="ARBA00022448"/>
    </source>
</evidence>
<evidence type="ECO:0000256" key="9">
    <source>
        <dbReference type="ARBA" id="ARBA00022989"/>
    </source>
</evidence>
<keyword evidence="8 12" id="KW-0653">Protein transport</keyword>